<feature type="domain" description="WSC" evidence="8">
    <location>
        <begin position="346"/>
        <end position="435"/>
    </location>
</feature>
<dbReference type="PROSITE" id="PS51212">
    <property type="entry name" value="WSC"/>
    <property type="match status" value="4"/>
</dbReference>
<keyword evidence="3 7" id="KW-0732">Signal</keyword>
<keyword evidence="2" id="KW-0812">Transmembrane</keyword>
<reference evidence="9" key="1">
    <citation type="journal article" date="2023" name="Mol. Phylogenet. Evol.">
        <title>Genome-scale phylogeny and comparative genomics of the fungal order Sordariales.</title>
        <authorList>
            <person name="Hensen N."/>
            <person name="Bonometti L."/>
            <person name="Westerberg I."/>
            <person name="Brannstrom I.O."/>
            <person name="Guillou S."/>
            <person name="Cros-Aarteil S."/>
            <person name="Calhoun S."/>
            <person name="Haridas S."/>
            <person name="Kuo A."/>
            <person name="Mondo S."/>
            <person name="Pangilinan J."/>
            <person name="Riley R."/>
            <person name="LaButti K."/>
            <person name="Andreopoulos B."/>
            <person name="Lipzen A."/>
            <person name="Chen C."/>
            <person name="Yan M."/>
            <person name="Daum C."/>
            <person name="Ng V."/>
            <person name="Clum A."/>
            <person name="Steindorff A."/>
            <person name="Ohm R.A."/>
            <person name="Martin F."/>
            <person name="Silar P."/>
            <person name="Natvig D.O."/>
            <person name="Lalanne C."/>
            <person name="Gautier V."/>
            <person name="Ament-Velasquez S.L."/>
            <person name="Kruys A."/>
            <person name="Hutchinson M.I."/>
            <person name="Powell A.J."/>
            <person name="Barry K."/>
            <person name="Miller A.N."/>
            <person name="Grigoriev I.V."/>
            <person name="Debuchy R."/>
            <person name="Gladieux P."/>
            <person name="Hiltunen Thoren M."/>
            <person name="Johannesson H."/>
        </authorList>
    </citation>
    <scope>NUCLEOTIDE SEQUENCE</scope>
    <source>
        <strain evidence="9">CBS 118394</strain>
    </source>
</reference>
<dbReference type="SMART" id="SM00321">
    <property type="entry name" value="WSC"/>
    <property type="match status" value="4"/>
</dbReference>
<evidence type="ECO:0000256" key="2">
    <source>
        <dbReference type="ARBA" id="ARBA00022692"/>
    </source>
</evidence>
<protein>
    <submittedName>
        <fullName evidence="9">WSC domain-containing protein</fullName>
    </submittedName>
</protein>
<sequence length="461" mass="48785">MASTRSSTTSLRAAALLILFLSSSIQAASVPAHNLKRDDPSFASQGCFAGTTNGQRTLNAKSYESDDMTIESCAAYCSKYKYFGVEYGHECYCGDTNPGALVASSECSFPCPGNAAETCGAGGRLSLYLNEDYATPAPATLSVPYLGCFIDTGARVLPDNLLGADDMTAAKCAAHCADYSYFGVEYGRECWCGNSPPKNAAPESECSMTCAGNDMEICGAGGRINVWGSPLPSPDTVGDFEYQGCFTDHGNAHSLTGKVVYDSAMTLEKCAASCAGYTFFGVEYASQCYCGNTLATTAEEKPQAECSMRCGGAYDQVCGDADRLNVFEIPAGTGGPSAGNPSDVCGFDYKGCWTDDLDARSLTGDVWRSDEVTVEACAEFCDGYTYFGTEYGTQCYCGNELAGAAAPESECSELCGGDSSEWCGAPNRLSFVEQTRYLFCLVMGESVQCLRDIEVTLIKDG</sequence>
<comment type="subcellular location">
    <subcellularLocation>
        <location evidence="1">Membrane</location>
        <topology evidence="1">Single-pass membrane protein</topology>
    </subcellularLocation>
</comment>
<dbReference type="Proteomes" id="UP001283341">
    <property type="component" value="Unassembled WGS sequence"/>
</dbReference>
<reference evidence="9" key="2">
    <citation type="submission" date="2023-06" db="EMBL/GenBank/DDBJ databases">
        <authorList>
            <consortium name="Lawrence Berkeley National Laboratory"/>
            <person name="Haridas S."/>
            <person name="Hensen N."/>
            <person name="Bonometti L."/>
            <person name="Westerberg I."/>
            <person name="Brannstrom I.O."/>
            <person name="Guillou S."/>
            <person name="Cros-Aarteil S."/>
            <person name="Calhoun S."/>
            <person name="Kuo A."/>
            <person name="Mondo S."/>
            <person name="Pangilinan J."/>
            <person name="Riley R."/>
            <person name="Labutti K."/>
            <person name="Andreopoulos B."/>
            <person name="Lipzen A."/>
            <person name="Chen C."/>
            <person name="Yanf M."/>
            <person name="Daum C."/>
            <person name="Ng V."/>
            <person name="Clum A."/>
            <person name="Steindorff A."/>
            <person name="Ohm R."/>
            <person name="Martin F."/>
            <person name="Silar P."/>
            <person name="Natvig D."/>
            <person name="Lalanne C."/>
            <person name="Gautier V."/>
            <person name="Ament-Velasquez S.L."/>
            <person name="Kruys A."/>
            <person name="Hutchinson M.I."/>
            <person name="Powell A.J."/>
            <person name="Barry K."/>
            <person name="Miller A.N."/>
            <person name="Grigoriev I.V."/>
            <person name="Debuchy R."/>
            <person name="Gladieux P."/>
            <person name="Thoren M.H."/>
            <person name="Johannesson H."/>
        </authorList>
    </citation>
    <scope>NUCLEOTIDE SEQUENCE</scope>
    <source>
        <strain evidence="9">CBS 118394</strain>
    </source>
</reference>
<evidence type="ECO:0000313" key="10">
    <source>
        <dbReference type="Proteomes" id="UP001283341"/>
    </source>
</evidence>
<feature type="chain" id="PRO_5042220507" evidence="7">
    <location>
        <begin position="28"/>
        <end position="461"/>
    </location>
</feature>
<keyword evidence="5" id="KW-0472">Membrane</keyword>
<keyword evidence="6" id="KW-0325">Glycoprotein</keyword>
<feature type="domain" description="WSC" evidence="8">
    <location>
        <begin position="142"/>
        <end position="230"/>
    </location>
</feature>
<evidence type="ECO:0000313" key="9">
    <source>
        <dbReference type="EMBL" id="KAK3318863.1"/>
    </source>
</evidence>
<feature type="domain" description="WSC" evidence="8">
    <location>
        <begin position="239"/>
        <end position="330"/>
    </location>
</feature>
<evidence type="ECO:0000256" key="6">
    <source>
        <dbReference type="ARBA" id="ARBA00023180"/>
    </source>
</evidence>
<feature type="signal peptide" evidence="7">
    <location>
        <begin position="1"/>
        <end position="27"/>
    </location>
</feature>
<evidence type="ECO:0000259" key="8">
    <source>
        <dbReference type="PROSITE" id="PS51212"/>
    </source>
</evidence>
<feature type="domain" description="WSC" evidence="8">
    <location>
        <begin position="41"/>
        <end position="131"/>
    </location>
</feature>
<dbReference type="InterPro" id="IPR002889">
    <property type="entry name" value="WSC_carb-bd"/>
</dbReference>
<dbReference type="PANTHER" id="PTHR24269">
    <property type="entry name" value="KREMEN PROTEIN"/>
    <property type="match status" value="1"/>
</dbReference>
<name>A0AAE0I5B6_9PEZI</name>
<gene>
    <name evidence="9" type="ORF">B0H66DRAFT_622998</name>
</gene>
<dbReference type="EMBL" id="JAUEDM010000004">
    <property type="protein sequence ID" value="KAK3318863.1"/>
    <property type="molecule type" value="Genomic_DNA"/>
</dbReference>
<evidence type="ECO:0000256" key="1">
    <source>
        <dbReference type="ARBA" id="ARBA00004167"/>
    </source>
</evidence>
<accession>A0AAE0I5B6</accession>
<evidence type="ECO:0000256" key="4">
    <source>
        <dbReference type="ARBA" id="ARBA00022989"/>
    </source>
</evidence>
<evidence type="ECO:0000256" key="7">
    <source>
        <dbReference type="SAM" id="SignalP"/>
    </source>
</evidence>
<dbReference type="InterPro" id="IPR051836">
    <property type="entry name" value="Kremen_rcpt"/>
</dbReference>
<dbReference type="Pfam" id="PF01822">
    <property type="entry name" value="WSC"/>
    <property type="match status" value="4"/>
</dbReference>
<organism evidence="9 10">
    <name type="scientific">Apodospora peruviana</name>
    <dbReference type="NCBI Taxonomy" id="516989"/>
    <lineage>
        <taxon>Eukaryota</taxon>
        <taxon>Fungi</taxon>
        <taxon>Dikarya</taxon>
        <taxon>Ascomycota</taxon>
        <taxon>Pezizomycotina</taxon>
        <taxon>Sordariomycetes</taxon>
        <taxon>Sordariomycetidae</taxon>
        <taxon>Sordariales</taxon>
        <taxon>Lasiosphaeriaceae</taxon>
        <taxon>Apodospora</taxon>
    </lineage>
</organism>
<evidence type="ECO:0000256" key="3">
    <source>
        <dbReference type="ARBA" id="ARBA00022729"/>
    </source>
</evidence>
<proteinExistence type="predicted"/>
<keyword evidence="4" id="KW-1133">Transmembrane helix</keyword>
<keyword evidence="10" id="KW-1185">Reference proteome</keyword>
<comment type="caution">
    <text evidence="9">The sequence shown here is derived from an EMBL/GenBank/DDBJ whole genome shotgun (WGS) entry which is preliminary data.</text>
</comment>
<dbReference type="GO" id="GO:0005886">
    <property type="term" value="C:plasma membrane"/>
    <property type="evidence" value="ECO:0007669"/>
    <property type="project" value="TreeGrafter"/>
</dbReference>
<dbReference type="AlphaFoldDB" id="A0AAE0I5B6"/>
<evidence type="ECO:0000256" key="5">
    <source>
        <dbReference type="ARBA" id="ARBA00023136"/>
    </source>
</evidence>
<dbReference type="PANTHER" id="PTHR24269:SF16">
    <property type="entry name" value="PROTEIN SLG1"/>
    <property type="match status" value="1"/>
</dbReference>